<feature type="compositionally biased region" description="Basic and acidic residues" evidence="1">
    <location>
        <begin position="216"/>
        <end position="239"/>
    </location>
</feature>
<feature type="compositionally biased region" description="Basic and acidic residues" evidence="1">
    <location>
        <begin position="132"/>
        <end position="144"/>
    </location>
</feature>
<feature type="region of interest" description="Disordered" evidence="1">
    <location>
        <begin position="81"/>
        <end position="284"/>
    </location>
</feature>
<proteinExistence type="predicted"/>
<organism evidence="2 3">
    <name type="scientific">Pleurodeles waltl</name>
    <name type="common">Iberian ribbed newt</name>
    <dbReference type="NCBI Taxonomy" id="8319"/>
    <lineage>
        <taxon>Eukaryota</taxon>
        <taxon>Metazoa</taxon>
        <taxon>Chordata</taxon>
        <taxon>Craniata</taxon>
        <taxon>Vertebrata</taxon>
        <taxon>Euteleostomi</taxon>
        <taxon>Amphibia</taxon>
        <taxon>Batrachia</taxon>
        <taxon>Caudata</taxon>
        <taxon>Salamandroidea</taxon>
        <taxon>Salamandridae</taxon>
        <taxon>Pleurodelinae</taxon>
        <taxon>Pleurodeles</taxon>
    </lineage>
</organism>
<name>A0AAV7QL64_PLEWA</name>
<sequence length="284" mass="32088">MNRGCLPPEFDFRSMKDEDYSGFAKNVLDLSKPNVGIPFRVMTHERPEVFVNPGVTQHAVASETGSTAGMSQCWLTGKRRRDSFDGEYPSRQNRPSENHTEPTQHLKKGNKQNTTGIPTKREPTDPSLKTQAKTEAERKPESERPGQTQGAEDLQPAAQESTRREEREHRSPQPATETVTRRGRPDTTKASAANRLGDGPKRNDHQRNHLARPNKNHKDEGTAWKEKADRRHSDPENQRQEMIPRNQKNKKGTTRTGKDQHTKRAGNRQVVDPSPMSAKDLSPP</sequence>
<evidence type="ECO:0000313" key="2">
    <source>
        <dbReference type="EMBL" id="KAJ1140805.1"/>
    </source>
</evidence>
<feature type="compositionally biased region" description="Basic and acidic residues" evidence="1">
    <location>
        <begin position="161"/>
        <end position="171"/>
    </location>
</feature>
<feature type="compositionally biased region" description="Basic and acidic residues" evidence="1">
    <location>
        <begin position="198"/>
        <end position="207"/>
    </location>
</feature>
<dbReference type="AlphaFoldDB" id="A0AAV7QL64"/>
<feature type="compositionally biased region" description="Basic and acidic residues" evidence="1">
    <location>
        <begin position="94"/>
        <end position="104"/>
    </location>
</feature>
<comment type="caution">
    <text evidence="2">The sequence shown here is derived from an EMBL/GenBank/DDBJ whole genome shotgun (WGS) entry which is preliminary data.</text>
</comment>
<accession>A0AAV7QL64</accession>
<dbReference type="EMBL" id="JANPWB010000010">
    <property type="protein sequence ID" value="KAJ1140805.1"/>
    <property type="molecule type" value="Genomic_DNA"/>
</dbReference>
<keyword evidence="3" id="KW-1185">Reference proteome</keyword>
<dbReference type="Proteomes" id="UP001066276">
    <property type="component" value="Chromosome 6"/>
</dbReference>
<evidence type="ECO:0000313" key="3">
    <source>
        <dbReference type="Proteomes" id="UP001066276"/>
    </source>
</evidence>
<evidence type="ECO:0000256" key="1">
    <source>
        <dbReference type="SAM" id="MobiDB-lite"/>
    </source>
</evidence>
<protein>
    <submittedName>
        <fullName evidence="2">Uncharacterized protein</fullName>
    </submittedName>
</protein>
<gene>
    <name evidence="2" type="ORF">NDU88_007143</name>
</gene>
<reference evidence="2" key="1">
    <citation type="journal article" date="2022" name="bioRxiv">
        <title>Sequencing and chromosome-scale assembly of the giantPleurodeles waltlgenome.</title>
        <authorList>
            <person name="Brown T."/>
            <person name="Elewa A."/>
            <person name="Iarovenko S."/>
            <person name="Subramanian E."/>
            <person name="Araus A.J."/>
            <person name="Petzold A."/>
            <person name="Susuki M."/>
            <person name="Suzuki K.-i.T."/>
            <person name="Hayashi T."/>
            <person name="Toyoda A."/>
            <person name="Oliveira C."/>
            <person name="Osipova E."/>
            <person name="Leigh N.D."/>
            <person name="Simon A."/>
            <person name="Yun M.H."/>
        </authorList>
    </citation>
    <scope>NUCLEOTIDE SEQUENCE</scope>
    <source>
        <strain evidence="2">20211129_DDA</strain>
        <tissue evidence="2">Liver</tissue>
    </source>
</reference>